<feature type="compositionally biased region" description="Basic residues" evidence="1">
    <location>
        <begin position="1"/>
        <end position="18"/>
    </location>
</feature>
<reference evidence="2 3" key="1">
    <citation type="journal article" date="2018" name="Nat. Genet.">
        <title>The Rosa genome provides new insights in the design of modern roses.</title>
        <authorList>
            <person name="Bendahmane M."/>
        </authorList>
    </citation>
    <scope>NUCLEOTIDE SEQUENCE [LARGE SCALE GENOMIC DNA]</scope>
    <source>
        <strain evidence="3">cv. Old Blush</strain>
    </source>
</reference>
<dbReference type="Proteomes" id="UP000238479">
    <property type="component" value="Chromosome 7"/>
</dbReference>
<comment type="caution">
    <text evidence="2">The sequence shown here is derived from an EMBL/GenBank/DDBJ whole genome shotgun (WGS) entry which is preliminary data.</text>
</comment>
<protein>
    <submittedName>
        <fullName evidence="2">Uncharacterized protein</fullName>
    </submittedName>
</protein>
<evidence type="ECO:0000256" key="1">
    <source>
        <dbReference type="SAM" id="MobiDB-lite"/>
    </source>
</evidence>
<organism evidence="2 3">
    <name type="scientific">Rosa chinensis</name>
    <name type="common">China rose</name>
    <dbReference type="NCBI Taxonomy" id="74649"/>
    <lineage>
        <taxon>Eukaryota</taxon>
        <taxon>Viridiplantae</taxon>
        <taxon>Streptophyta</taxon>
        <taxon>Embryophyta</taxon>
        <taxon>Tracheophyta</taxon>
        <taxon>Spermatophyta</taxon>
        <taxon>Magnoliopsida</taxon>
        <taxon>eudicotyledons</taxon>
        <taxon>Gunneridae</taxon>
        <taxon>Pentapetalae</taxon>
        <taxon>rosids</taxon>
        <taxon>fabids</taxon>
        <taxon>Rosales</taxon>
        <taxon>Rosaceae</taxon>
        <taxon>Rosoideae</taxon>
        <taxon>Rosoideae incertae sedis</taxon>
        <taxon>Rosa</taxon>
    </lineage>
</organism>
<evidence type="ECO:0000313" key="2">
    <source>
        <dbReference type="EMBL" id="PRQ21795.1"/>
    </source>
</evidence>
<feature type="region of interest" description="Disordered" evidence="1">
    <location>
        <begin position="1"/>
        <end position="22"/>
    </location>
</feature>
<dbReference type="AlphaFoldDB" id="A0A2P6PIP1"/>
<dbReference type="EMBL" id="PDCK01000045">
    <property type="protein sequence ID" value="PRQ21795.1"/>
    <property type="molecule type" value="Genomic_DNA"/>
</dbReference>
<evidence type="ECO:0000313" key="3">
    <source>
        <dbReference type="Proteomes" id="UP000238479"/>
    </source>
</evidence>
<sequence length="140" mass="15895">MDARNPKTHTKTTARHNRATATPTMEDVTASFAASLALATNEVVDLSRSANSAARRGSQAYLLAWPLTTKPAPLQDLRRFFRCVWVLEKDFKIQERPENRFVIAFDLKRDSNKVLRGGLGASIKLRLSYRNMTGLHRHTW</sequence>
<accession>A0A2P6PIP1</accession>
<dbReference type="Gramene" id="PRQ21795">
    <property type="protein sequence ID" value="PRQ21795"/>
    <property type="gene ID" value="RchiOBHm_Chr7g0243191"/>
</dbReference>
<name>A0A2P6PIP1_ROSCH</name>
<keyword evidence="3" id="KW-1185">Reference proteome</keyword>
<proteinExistence type="predicted"/>
<gene>
    <name evidence="2" type="ORF">RchiOBHm_Chr7g0243191</name>
</gene>